<accession>A0ABN7PAB3</accession>
<comment type="caution">
    <text evidence="2">The sequence shown here is derived from an EMBL/GenBank/DDBJ whole genome shotgun (WGS) entry which is preliminary data.</text>
</comment>
<evidence type="ECO:0000313" key="2">
    <source>
        <dbReference type="EMBL" id="CAG2063309.1"/>
    </source>
</evidence>
<dbReference type="Proteomes" id="UP001153148">
    <property type="component" value="Unassembled WGS sequence"/>
</dbReference>
<reference evidence="2" key="1">
    <citation type="submission" date="2021-03" db="EMBL/GenBank/DDBJ databases">
        <authorList>
            <person name="Tran Van P."/>
        </authorList>
    </citation>
    <scope>NUCLEOTIDE SEQUENCE</scope>
</reference>
<organism evidence="2 3">
    <name type="scientific">Timema podura</name>
    <name type="common">Walking stick</name>
    <dbReference type="NCBI Taxonomy" id="61482"/>
    <lineage>
        <taxon>Eukaryota</taxon>
        <taxon>Metazoa</taxon>
        <taxon>Ecdysozoa</taxon>
        <taxon>Arthropoda</taxon>
        <taxon>Hexapoda</taxon>
        <taxon>Insecta</taxon>
        <taxon>Pterygota</taxon>
        <taxon>Neoptera</taxon>
        <taxon>Polyneoptera</taxon>
        <taxon>Phasmatodea</taxon>
        <taxon>Timematodea</taxon>
        <taxon>Timematoidea</taxon>
        <taxon>Timematidae</taxon>
        <taxon>Timema</taxon>
    </lineage>
</organism>
<feature type="non-terminal residue" evidence="2">
    <location>
        <position position="1"/>
    </location>
</feature>
<dbReference type="PANTHER" id="PTHR23346:SF7">
    <property type="entry name" value="STALLED RIBOSOME SENSOR GCN1"/>
    <property type="match status" value="1"/>
</dbReference>
<sequence length="135" mass="15676">CLENCLETVVDLNPEVILPPLVIHVGEILGDPAILHVTKAEYFTFLMPEGELYDKSVVSGKDHENELDARNMKRESKVYSYKEQLEEIQLRRELEDKKRKQGKLKEPELTVKQKEAMRLQLEKESAIRSKLTQVK</sequence>
<evidence type="ECO:0000256" key="1">
    <source>
        <dbReference type="ARBA" id="ARBA00022737"/>
    </source>
</evidence>
<protein>
    <submittedName>
        <fullName evidence="2">Uncharacterized protein</fullName>
    </submittedName>
</protein>
<evidence type="ECO:0000313" key="3">
    <source>
        <dbReference type="Proteomes" id="UP001153148"/>
    </source>
</evidence>
<dbReference type="EMBL" id="CAJPIN010025599">
    <property type="protein sequence ID" value="CAG2063309.1"/>
    <property type="molecule type" value="Genomic_DNA"/>
</dbReference>
<dbReference type="PANTHER" id="PTHR23346">
    <property type="entry name" value="TRANSLATIONAL ACTIVATOR GCN1-RELATED"/>
    <property type="match status" value="1"/>
</dbReference>
<gene>
    <name evidence="2" type="ORF">TPAB3V08_LOCUS10256</name>
</gene>
<name>A0ABN7PAB3_TIMPD</name>
<keyword evidence="3" id="KW-1185">Reference proteome</keyword>
<proteinExistence type="predicted"/>
<keyword evidence="1" id="KW-0677">Repeat</keyword>